<name>A0A0W0XQF3_9GAMM</name>
<sequence length="292" mass="34197">MELKNKYLYFADLMAYLAKERHRLAVLLGHQDAANFGYFCREGFGGCYEDILKPGYQRQEVLPLVTELLKQGKETSNEGLVVQFENPFLWLFPQSDQQEKRKKAKWASDHLHKNWTSGMSARIFEDYRFGCNKARSSLYKNPEGNIVLIYRGFNKYDLIGDYFSAQALYDDLLNWDPETSVDLFMERAAKFSYFMVHGIFVRRGMASMTEWMVRGIAAHHGLELTDFYPDELGWPWRALTMTRIDDYIEWFKTRSYMVKTKASTRLQSTFFSKQESPPEEVAHSPSSDFTMN</sequence>
<dbReference type="Proteomes" id="UP000054608">
    <property type="component" value="Unassembled WGS sequence"/>
</dbReference>
<gene>
    <name evidence="2" type="primary">lidE_2</name>
    <name evidence="2" type="ORF">Lrub_1584</name>
</gene>
<feature type="region of interest" description="Disordered" evidence="1">
    <location>
        <begin position="269"/>
        <end position="292"/>
    </location>
</feature>
<dbReference type="RefSeq" id="WP_058531682.1">
    <property type="nucleotide sequence ID" value="NZ_CAAAIN010000005.1"/>
</dbReference>
<organism evidence="2 3">
    <name type="scientific">Legionella rubrilucens</name>
    <dbReference type="NCBI Taxonomy" id="458"/>
    <lineage>
        <taxon>Bacteria</taxon>
        <taxon>Pseudomonadati</taxon>
        <taxon>Pseudomonadota</taxon>
        <taxon>Gammaproteobacteria</taxon>
        <taxon>Legionellales</taxon>
        <taxon>Legionellaceae</taxon>
        <taxon>Legionella</taxon>
    </lineage>
</organism>
<proteinExistence type="predicted"/>
<dbReference type="EMBL" id="LNYT01000020">
    <property type="protein sequence ID" value="KTD46662.1"/>
    <property type="molecule type" value="Genomic_DNA"/>
</dbReference>
<dbReference type="Gene3D" id="1.10.3290.20">
    <property type="match status" value="1"/>
</dbReference>
<protein>
    <submittedName>
        <fullName evidence="2">LidE</fullName>
    </submittedName>
</protein>
<accession>A0A0W0XQF3</accession>
<evidence type="ECO:0000256" key="1">
    <source>
        <dbReference type="SAM" id="MobiDB-lite"/>
    </source>
</evidence>
<evidence type="ECO:0000313" key="3">
    <source>
        <dbReference type="Proteomes" id="UP000054608"/>
    </source>
</evidence>
<evidence type="ECO:0000313" key="2">
    <source>
        <dbReference type="EMBL" id="KTD46662.1"/>
    </source>
</evidence>
<comment type="caution">
    <text evidence="2">The sequence shown here is derived from an EMBL/GenBank/DDBJ whole genome shotgun (WGS) entry which is preliminary data.</text>
</comment>
<reference evidence="2 3" key="1">
    <citation type="submission" date="2015-11" db="EMBL/GenBank/DDBJ databases">
        <title>Genomic analysis of 38 Legionella species identifies large and diverse effector repertoires.</title>
        <authorList>
            <person name="Burstein D."/>
            <person name="Amaro F."/>
            <person name="Zusman T."/>
            <person name="Lifshitz Z."/>
            <person name="Cohen O."/>
            <person name="Gilbert J.A."/>
            <person name="Pupko T."/>
            <person name="Shuman H.A."/>
            <person name="Segal G."/>
        </authorList>
    </citation>
    <scope>NUCLEOTIDE SEQUENCE [LARGE SCALE GENOMIC DNA]</scope>
    <source>
        <strain evidence="2 3">WA-270A-C2</strain>
    </source>
</reference>
<keyword evidence="3" id="KW-1185">Reference proteome</keyword>
<dbReference type="PATRIC" id="fig|458.5.peg.1654"/>
<dbReference type="AlphaFoldDB" id="A0A0W0XQF3"/>